<evidence type="ECO:0008006" key="5">
    <source>
        <dbReference type="Google" id="ProtNLM"/>
    </source>
</evidence>
<dbReference type="GO" id="GO:0016757">
    <property type="term" value="F:glycosyltransferase activity"/>
    <property type="evidence" value="ECO:0007669"/>
    <property type="project" value="InterPro"/>
</dbReference>
<reference evidence="3 4" key="1">
    <citation type="submission" date="2017-12" db="EMBL/GenBank/DDBJ databases">
        <title>Taxonomic description and draft genome of Pradoshia cofamensis Gen. nov., sp. nov., a thermotolerant bacillale isolated from anterior gut of earthworm Eisenia fetida.</title>
        <authorList>
            <person name="Saha T."/>
            <person name="Chakraborty R."/>
        </authorList>
    </citation>
    <scope>NUCLEOTIDE SEQUENCE [LARGE SCALE GENOMIC DNA]</scope>
    <source>
        <strain evidence="3 4">EAG3</strain>
    </source>
</reference>
<feature type="domain" description="Glycosyl transferase family 1" evidence="1">
    <location>
        <begin position="183"/>
        <end position="333"/>
    </location>
</feature>
<feature type="domain" description="Glycosyltransferase subfamily 4-like N-terminal" evidence="2">
    <location>
        <begin position="14"/>
        <end position="174"/>
    </location>
</feature>
<dbReference type="CDD" id="cd03801">
    <property type="entry name" value="GT4_PimA-like"/>
    <property type="match status" value="1"/>
</dbReference>
<evidence type="ECO:0000313" key="3">
    <source>
        <dbReference type="EMBL" id="PQD95444.1"/>
    </source>
</evidence>
<organism evidence="3 4">
    <name type="scientific">Pradoshia eiseniae</name>
    <dbReference type="NCBI Taxonomy" id="2064768"/>
    <lineage>
        <taxon>Bacteria</taxon>
        <taxon>Bacillati</taxon>
        <taxon>Bacillota</taxon>
        <taxon>Bacilli</taxon>
        <taxon>Bacillales</taxon>
        <taxon>Bacillaceae</taxon>
        <taxon>Pradoshia</taxon>
    </lineage>
</organism>
<name>A0A2S7N080_9BACI</name>
<dbReference type="RefSeq" id="WP_104849199.1">
    <property type="nucleotide sequence ID" value="NZ_PKOZ01000004.1"/>
</dbReference>
<dbReference type="Gene3D" id="3.40.50.2000">
    <property type="entry name" value="Glycogen Phosphorylase B"/>
    <property type="match status" value="2"/>
</dbReference>
<sequence>MRILHVIRQYKPVIGGMENFVENLAVYLKEKGIESEVLTLNIDFSTGERFPESSIINGIRVKRIPFFGSRRYPIALSAINYLSNFDLIHIHGVDFLFDYLAGSKRFHKKPMILSTHGGFFHTKRYYLYKKIHFHTLTRLSLKNMNWIVAASEPDYELFKAISPARIGLIENGINFNHYHTIMKHNGEPNRFIFVGRFSQNKRIDKLLTLITRLKSDFPDIHLSIVGRDYDNLKGGFDNQIEKCKIGKHVTIYEASSDENLLKEMSRATYFISASEYEGFGLSSLEAMAAGRIAFLSQIPSFIKMVSDGNNGYLVNFEDMDSVVEKVKSVLKIGIQDQVRLAGAETAKKNSWDEIVNKFIQIYEMVQTEPTVSVSDVK</sequence>
<keyword evidence="4" id="KW-1185">Reference proteome</keyword>
<proteinExistence type="predicted"/>
<evidence type="ECO:0000313" key="4">
    <source>
        <dbReference type="Proteomes" id="UP000239663"/>
    </source>
</evidence>
<evidence type="ECO:0000259" key="2">
    <source>
        <dbReference type="Pfam" id="PF13439"/>
    </source>
</evidence>
<dbReference type="Pfam" id="PF00534">
    <property type="entry name" value="Glycos_transf_1"/>
    <property type="match status" value="1"/>
</dbReference>
<dbReference type="SUPFAM" id="SSF53756">
    <property type="entry name" value="UDP-Glycosyltransferase/glycogen phosphorylase"/>
    <property type="match status" value="1"/>
</dbReference>
<dbReference type="PANTHER" id="PTHR45947:SF3">
    <property type="entry name" value="SULFOQUINOVOSYL TRANSFERASE SQD2"/>
    <property type="match status" value="1"/>
</dbReference>
<gene>
    <name evidence="3" type="ORF">CYL18_09160</name>
</gene>
<evidence type="ECO:0000259" key="1">
    <source>
        <dbReference type="Pfam" id="PF00534"/>
    </source>
</evidence>
<dbReference type="OrthoDB" id="9804196at2"/>
<dbReference type="InterPro" id="IPR001296">
    <property type="entry name" value="Glyco_trans_1"/>
</dbReference>
<comment type="caution">
    <text evidence="3">The sequence shown here is derived from an EMBL/GenBank/DDBJ whole genome shotgun (WGS) entry which is preliminary data.</text>
</comment>
<dbReference type="EMBL" id="PKOZ01000004">
    <property type="protein sequence ID" value="PQD95444.1"/>
    <property type="molecule type" value="Genomic_DNA"/>
</dbReference>
<dbReference type="PANTHER" id="PTHR45947">
    <property type="entry name" value="SULFOQUINOVOSYL TRANSFERASE SQD2"/>
    <property type="match status" value="1"/>
</dbReference>
<protein>
    <recommendedName>
        <fullName evidence="5">Glycosyl transferase family 1</fullName>
    </recommendedName>
</protein>
<dbReference type="InterPro" id="IPR028098">
    <property type="entry name" value="Glyco_trans_4-like_N"/>
</dbReference>
<dbReference type="Proteomes" id="UP000239663">
    <property type="component" value="Unassembled WGS sequence"/>
</dbReference>
<dbReference type="InterPro" id="IPR050194">
    <property type="entry name" value="Glycosyltransferase_grp1"/>
</dbReference>
<dbReference type="AlphaFoldDB" id="A0A2S7N080"/>
<dbReference type="Pfam" id="PF13439">
    <property type="entry name" value="Glyco_transf_4"/>
    <property type="match status" value="1"/>
</dbReference>
<accession>A0A2S7N080</accession>